<gene>
    <name evidence="17" type="ORF">IC617_12555</name>
</gene>
<feature type="binding site" description="covalent" evidence="13">
    <location>
        <position position="84"/>
    </location>
    <ligand>
        <name>heme</name>
        <dbReference type="ChEBI" id="CHEBI:30413"/>
        <label>2</label>
    </ligand>
</feature>
<comment type="caution">
    <text evidence="17">The sequence shown here is derived from an EMBL/GenBank/DDBJ whole genome shotgun (WGS) entry which is preliminary data.</text>
</comment>
<reference evidence="17" key="1">
    <citation type="submission" date="2020-09" db="EMBL/GenBank/DDBJ databases">
        <title>A novel bacterium of genus Neiella, isolated from South China Sea.</title>
        <authorList>
            <person name="Huang H."/>
            <person name="Mo K."/>
            <person name="Hu Y."/>
        </authorList>
    </citation>
    <scope>NUCLEOTIDE SEQUENCE</scope>
    <source>
        <strain evidence="17">HB171785</strain>
    </source>
</reference>
<dbReference type="GO" id="GO:0020037">
    <property type="term" value="F:heme binding"/>
    <property type="evidence" value="ECO:0007669"/>
    <property type="project" value="InterPro"/>
</dbReference>
<feature type="binding site" description="covalent" evidence="13">
    <location>
        <position position="144"/>
    </location>
    <ligand>
        <name>heme</name>
        <dbReference type="ChEBI" id="CHEBI:30413"/>
        <label>3</label>
    </ligand>
</feature>
<dbReference type="InterPro" id="IPR005126">
    <property type="entry name" value="NapC/NirT_cyt_c_N"/>
</dbReference>
<feature type="binding site" description="covalent" evidence="13">
    <location>
        <position position="81"/>
    </location>
    <ligand>
        <name>heme</name>
        <dbReference type="ChEBI" id="CHEBI:30413"/>
        <label>2</label>
    </ligand>
</feature>
<keyword evidence="10 12" id="KW-0408">Iron</keyword>
<dbReference type="GO" id="GO:0046872">
    <property type="term" value="F:metal ion binding"/>
    <property type="evidence" value="ECO:0007669"/>
    <property type="project" value="UniProtKB-KW"/>
</dbReference>
<evidence type="ECO:0000259" key="16">
    <source>
        <dbReference type="Pfam" id="PF03264"/>
    </source>
</evidence>
<evidence type="ECO:0000256" key="7">
    <source>
        <dbReference type="ARBA" id="ARBA00022723"/>
    </source>
</evidence>
<dbReference type="InterPro" id="IPR036280">
    <property type="entry name" value="Multihaem_cyt_sf"/>
</dbReference>
<dbReference type="InterPro" id="IPR038266">
    <property type="entry name" value="NapC/NirT_cytc_sf"/>
</dbReference>
<dbReference type="GO" id="GO:0009055">
    <property type="term" value="F:electron transfer activity"/>
    <property type="evidence" value="ECO:0007669"/>
    <property type="project" value="TreeGrafter"/>
</dbReference>
<dbReference type="AlphaFoldDB" id="A0A8J6R3F0"/>
<evidence type="ECO:0000256" key="12">
    <source>
        <dbReference type="PIRNR" id="PIRNR000013"/>
    </source>
</evidence>
<sequence>MDALKRWLKGLFRPSAKWSIAALVALGVSIGVVGVVTFEVGMAYTNTEEFCTGCHLQPGATAETYHLSSHYNNRTGVRPICSDCHVPHEFGPKMWRKIIAAKEVWSHLMGNLETTEKYLQRVVHMREREINRLKANDSQECRNCHEVERWILALQTEKAQQFHQSMKNNNKTCIDCHQGMVHMSDMVAEVVNAAEQ</sequence>
<proteinExistence type="inferred from homology"/>
<dbReference type="Proteomes" id="UP000638014">
    <property type="component" value="Unassembled WGS sequence"/>
</dbReference>
<feature type="binding site" description="covalent" evidence="13">
    <location>
        <position position="173"/>
    </location>
    <ligand>
        <name>heme</name>
        <dbReference type="ChEBI" id="CHEBI:30413"/>
        <label>4</label>
    </ligand>
</feature>
<feature type="binding site" description="axial binding residue" evidence="14">
    <location>
        <position position="177"/>
    </location>
    <ligand>
        <name>heme</name>
        <dbReference type="ChEBI" id="CHEBI:30413"/>
        <label>4</label>
    </ligand>
    <ligandPart>
        <name>Fe</name>
        <dbReference type="ChEBI" id="CHEBI:18248"/>
    </ligandPart>
</feature>
<evidence type="ECO:0000256" key="6">
    <source>
        <dbReference type="ARBA" id="ARBA00022692"/>
    </source>
</evidence>
<keyword evidence="5 12" id="KW-0349">Heme</keyword>
<evidence type="ECO:0000256" key="14">
    <source>
        <dbReference type="PIRSR" id="PIRSR000013-2"/>
    </source>
</evidence>
<feature type="binding site" description="covalent" evidence="13">
    <location>
        <position position="51"/>
    </location>
    <ligand>
        <name>heme</name>
        <dbReference type="ChEBI" id="CHEBI:30413"/>
        <label>1</label>
    </ligand>
</feature>
<feature type="binding site" description="covalent" evidence="13">
    <location>
        <position position="141"/>
    </location>
    <ligand>
        <name>heme</name>
        <dbReference type="ChEBI" id="CHEBI:30413"/>
        <label>3</label>
    </ligand>
</feature>
<dbReference type="InterPro" id="IPR051174">
    <property type="entry name" value="Cytochrome_c-type_ET"/>
</dbReference>
<feature type="binding site" description="axial binding residue" evidence="14">
    <location>
        <position position="103"/>
    </location>
    <ligand>
        <name>heme</name>
        <dbReference type="ChEBI" id="CHEBI:30413"/>
        <label>1</label>
    </ligand>
    <ligandPart>
        <name>Fe</name>
        <dbReference type="ChEBI" id="CHEBI:18248"/>
    </ligandPart>
</feature>
<evidence type="ECO:0000256" key="1">
    <source>
        <dbReference type="ARBA" id="ARBA00004162"/>
    </source>
</evidence>
<evidence type="ECO:0000256" key="15">
    <source>
        <dbReference type="SAM" id="Phobius"/>
    </source>
</evidence>
<dbReference type="Gene3D" id="1.10.3820.10">
    <property type="entry name" value="Di-heme elbow motif domain"/>
    <property type="match status" value="1"/>
</dbReference>
<protein>
    <recommendedName>
        <fullName evidence="12">Cytochrome c-type protein</fullName>
    </recommendedName>
</protein>
<keyword evidence="8 12" id="KW-0249">Electron transport</keyword>
<feature type="binding site" description="axial binding residue" evidence="14">
    <location>
        <position position="182"/>
    </location>
    <ligand>
        <name>heme</name>
        <dbReference type="ChEBI" id="CHEBI:30413"/>
        <label>2</label>
    </ligand>
    <ligandPart>
        <name>Fe</name>
        <dbReference type="ChEBI" id="CHEBI:18248"/>
    </ligandPart>
</feature>
<evidence type="ECO:0000256" key="4">
    <source>
        <dbReference type="ARBA" id="ARBA00022475"/>
    </source>
</evidence>
<feature type="binding site" description="covalent" evidence="13">
    <location>
        <position position="176"/>
    </location>
    <ligand>
        <name>heme</name>
        <dbReference type="ChEBI" id="CHEBI:30413"/>
        <label>4</label>
    </ligand>
</feature>
<keyword evidence="11 15" id="KW-0472">Membrane</keyword>
<keyword evidence="6 15" id="KW-0812">Transmembrane</keyword>
<keyword evidence="7 12" id="KW-0479">Metal-binding</keyword>
<dbReference type="SUPFAM" id="SSF48695">
    <property type="entry name" value="Multiheme cytochromes"/>
    <property type="match status" value="1"/>
</dbReference>
<dbReference type="GO" id="GO:0019333">
    <property type="term" value="P:denitrification pathway"/>
    <property type="evidence" value="ECO:0007669"/>
    <property type="project" value="InterPro"/>
</dbReference>
<keyword evidence="4" id="KW-1003">Cell membrane</keyword>
<comment type="cofactor">
    <cofactor evidence="13">
        <name>heme</name>
        <dbReference type="ChEBI" id="CHEBI:30413"/>
    </cofactor>
    <text evidence="13">Binds 4 heme groups per subunit.</text>
</comment>
<feature type="binding site" description="axial binding residue" evidence="14">
    <location>
        <position position="85"/>
    </location>
    <ligand>
        <name>heme</name>
        <dbReference type="ChEBI" id="CHEBI:30413"/>
        <label>2</label>
    </ligand>
    <ligandPart>
        <name>Fe</name>
        <dbReference type="ChEBI" id="CHEBI:18248"/>
    </ligandPart>
</feature>
<evidence type="ECO:0000256" key="9">
    <source>
        <dbReference type="ARBA" id="ARBA00022989"/>
    </source>
</evidence>
<evidence type="ECO:0000256" key="13">
    <source>
        <dbReference type="PIRSR" id="PIRSR000013-1"/>
    </source>
</evidence>
<dbReference type="InterPro" id="IPR024717">
    <property type="entry name" value="NapC/NirT/NrfH"/>
</dbReference>
<evidence type="ECO:0000256" key="11">
    <source>
        <dbReference type="ARBA" id="ARBA00023136"/>
    </source>
</evidence>
<evidence type="ECO:0000256" key="5">
    <source>
        <dbReference type="ARBA" id="ARBA00022617"/>
    </source>
</evidence>
<evidence type="ECO:0000256" key="2">
    <source>
        <dbReference type="ARBA" id="ARBA00007395"/>
    </source>
</evidence>
<evidence type="ECO:0000256" key="8">
    <source>
        <dbReference type="ARBA" id="ARBA00022982"/>
    </source>
</evidence>
<dbReference type="RefSeq" id="WP_191145339.1">
    <property type="nucleotide sequence ID" value="NZ_JACXAF010000016.1"/>
</dbReference>
<comment type="similarity">
    <text evidence="2">Belongs to the NapC/NirT/NrfH family.</text>
</comment>
<name>A0A8J6R3F0_9GAMM</name>
<dbReference type="GO" id="GO:0009061">
    <property type="term" value="P:anaerobic respiration"/>
    <property type="evidence" value="ECO:0007669"/>
    <property type="project" value="TreeGrafter"/>
</dbReference>
<dbReference type="PANTHER" id="PTHR30333:SF1">
    <property type="entry name" value="CYTOCHROME C-TYPE PROTEIN NAPC"/>
    <property type="match status" value="1"/>
</dbReference>
<organism evidence="17 18">
    <name type="scientific">Neiella litorisoli</name>
    <dbReference type="NCBI Taxonomy" id="2771431"/>
    <lineage>
        <taxon>Bacteria</taxon>
        <taxon>Pseudomonadati</taxon>
        <taxon>Pseudomonadota</taxon>
        <taxon>Gammaproteobacteria</taxon>
        <taxon>Alteromonadales</taxon>
        <taxon>Echinimonadaceae</taxon>
        <taxon>Neiella</taxon>
    </lineage>
</organism>
<feature type="domain" description="NapC/NirT cytochrome c N-terminal" evidence="16">
    <location>
        <begin position="14"/>
        <end position="183"/>
    </location>
</feature>
<comment type="subcellular location">
    <subcellularLocation>
        <location evidence="1">Cell membrane</location>
        <topology evidence="1">Single-pass membrane protein</topology>
    </subcellularLocation>
</comment>
<keyword evidence="9 15" id="KW-1133">Transmembrane helix</keyword>
<evidence type="ECO:0000256" key="10">
    <source>
        <dbReference type="ARBA" id="ARBA00023004"/>
    </source>
</evidence>
<dbReference type="Pfam" id="PF03264">
    <property type="entry name" value="Cytochrom_NNT"/>
    <property type="match status" value="1"/>
</dbReference>
<comment type="PTM">
    <text evidence="12">Binds 4 heme groups per subunit.</text>
</comment>
<evidence type="ECO:0000313" key="18">
    <source>
        <dbReference type="Proteomes" id="UP000638014"/>
    </source>
</evidence>
<evidence type="ECO:0000256" key="3">
    <source>
        <dbReference type="ARBA" id="ARBA00022448"/>
    </source>
</evidence>
<accession>A0A8J6R3F0</accession>
<dbReference type="PANTHER" id="PTHR30333">
    <property type="entry name" value="CYTOCHROME C-TYPE PROTEIN"/>
    <property type="match status" value="1"/>
</dbReference>
<keyword evidence="3 12" id="KW-0813">Transport</keyword>
<feature type="binding site" description="axial binding residue" evidence="14">
    <location>
        <position position="145"/>
    </location>
    <ligand>
        <name>heme</name>
        <dbReference type="ChEBI" id="CHEBI:30413"/>
        <label>3</label>
    </ligand>
    <ligandPart>
        <name>Fe</name>
        <dbReference type="ChEBI" id="CHEBI:18248"/>
    </ligandPart>
</feature>
<dbReference type="PIRSF" id="PIRSF000013">
    <property type="entry name" value="4_hem_cytochrm_NapC"/>
    <property type="match status" value="1"/>
</dbReference>
<feature type="binding site" description="covalent" evidence="13">
    <location>
        <position position="54"/>
    </location>
    <ligand>
        <name>heme</name>
        <dbReference type="ChEBI" id="CHEBI:30413"/>
        <label>1</label>
    </ligand>
</feature>
<dbReference type="GO" id="GO:0005886">
    <property type="term" value="C:plasma membrane"/>
    <property type="evidence" value="ECO:0007669"/>
    <property type="project" value="UniProtKB-SubCell"/>
</dbReference>
<dbReference type="EMBL" id="JACXAF010000016">
    <property type="protein sequence ID" value="MBD1390265.1"/>
    <property type="molecule type" value="Genomic_DNA"/>
</dbReference>
<feature type="transmembrane region" description="Helical" evidence="15">
    <location>
        <begin position="20"/>
        <end position="44"/>
    </location>
</feature>
<evidence type="ECO:0000313" key="17">
    <source>
        <dbReference type="EMBL" id="MBD1390265.1"/>
    </source>
</evidence>
<keyword evidence="18" id="KW-1185">Reference proteome</keyword>